<proteinExistence type="predicted"/>
<accession>A0A1U9MK08</accession>
<dbReference type="AlphaFoldDB" id="A0A1U9MK08"/>
<reference evidence="1 2" key="1">
    <citation type="submission" date="2016-11" db="EMBL/GenBank/DDBJ databases">
        <title>Comparative genomics of Bartonella apis.</title>
        <authorList>
            <person name="Engel P."/>
        </authorList>
    </citation>
    <scope>NUCLEOTIDE SEQUENCE [LARGE SCALE GENOMIC DNA]</scope>
    <source>
        <strain evidence="1 2">BBC0122</strain>
    </source>
</reference>
<evidence type="ECO:0000313" key="2">
    <source>
        <dbReference type="Proteomes" id="UP000189632"/>
    </source>
</evidence>
<dbReference type="InterPro" id="IPR022243">
    <property type="entry name" value="DUF3768"/>
</dbReference>
<dbReference type="RefSeq" id="WP_188318031.1">
    <property type="nucleotide sequence ID" value="NZ_CAXUOT020000003.1"/>
</dbReference>
<dbReference type="Proteomes" id="UP000189632">
    <property type="component" value="Chromosome"/>
</dbReference>
<dbReference type="Pfam" id="PF12599">
    <property type="entry name" value="DUF3768"/>
    <property type="match status" value="1"/>
</dbReference>
<keyword evidence="2" id="KW-1185">Reference proteome</keyword>
<dbReference type="KEGG" id="bapi:BBC0122_018860"/>
<protein>
    <submittedName>
        <fullName evidence="1">Uncharacterized protein</fullName>
    </submittedName>
</protein>
<evidence type="ECO:0000313" key="1">
    <source>
        <dbReference type="EMBL" id="AQT47981.1"/>
    </source>
</evidence>
<dbReference type="EMBL" id="CP015625">
    <property type="protein sequence ID" value="AQT47981.1"/>
    <property type="molecule type" value="Genomic_DNA"/>
</dbReference>
<gene>
    <name evidence="1" type="ORF">BBC0122_018860</name>
</gene>
<sequence>MNDITSNFHVLIKHNYSDGHAEYTLVDRSHHYPLRLWVITCVNGKPPTGTLHRATVKNYSFTFNHLVPMPKKLTAILISLCIQYDQNKNVAKVVELNDKLRKHGIGGKIHFTSTFYNLPDDLRSKLLKKIRSFDDFDKDNDPYGQHDFAMVEIEDTKAYFKIDYHNKDDVNFGSADPSNPEITHRIMTIGLMSDY</sequence>
<name>A0A1U9MK08_9HYPH</name>
<organism evidence="1 2">
    <name type="scientific">Bartonella choladocola</name>
    <dbReference type="NCBI Taxonomy" id="2750995"/>
    <lineage>
        <taxon>Bacteria</taxon>
        <taxon>Pseudomonadati</taxon>
        <taxon>Pseudomonadota</taxon>
        <taxon>Alphaproteobacteria</taxon>
        <taxon>Hyphomicrobiales</taxon>
        <taxon>Bartonellaceae</taxon>
        <taxon>Bartonella</taxon>
    </lineage>
</organism>